<sequence length="130" mass="14032">MKTFIASLFLTASLAFSSTGFAQSGTAASNLTAEGVETRFWVVITANGKIEVNVIKAEKEVSVNVLDQFGHTLASKVIDKEDAATRTKFDLSQLPDGSYKVVLIDGKHKEVKNIELNTRSVEAQRVVSVG</sequence>
<organism evidence="2 3">
    <name type="scientific">Dyadobacter jiangsuensis</name>
    <dbReference type="NCBI Taxonomy" id="1591085"/>
    <lineage>
        <taxon>Bacteria</taxon>
        <taxon>Pseudomonadati</taxon>
        <taxon>Bacteroidota</taxon>
        <taxon>Cytophagia</taxon>
        <taxon>Cytophagales</taxon>
        <taxon>Spirosomataceae</taxon>
        <taxon>Dyadobacter</taxon>
    </lineage>
</organism>
<feature type="signal peptide" evidence="1">
    <location>
        <begin position="1"/>
        <end position="22"/>
    </location>
</feature>
<dbReference type="AlphaFoldDB" id="A0A2P8GB53"/>
<name>A0A2P8GB53_9BACT</name>
<keyword evidence="3" id="KW-1185">Reference proteome</keyword>
<evidence type="ECO:0000313" key="2">
    <source>
        <dbReference type="EMBL" id="PSL31188.1"/>
    </source>
</evidence>
<dbReference type="RefSeq" id="WP_106594561.1">
    <property type="nucleotide sequence ID" value="NZ_PYAS01000003.1"/>
</dbReference>
<protein>
    <recommendedName>
        <fullName evidence="4">Secreted protein (Por secretion system target)</fullName>
    </recommendedName>
</protein>
<dbReference type="OrthoDB" id="961745at2"/>
<comment type="caution">
    <text evidence="2">The sequence shown here is derived from an EMBL/GenBank/DDBJ whole genome shotgun (WGS) entry which is preliminary data.</text>
</comment>
<keyword evidence="1" id="KW-0732">Signal</keyword>
<dbReference type="Proteomes" id="UP000241964">
    <property type="component" value="Unassembled WGS sequence"/>
</dbReference>
<evidence type="ECO:0008006" key="4">
    <source>
        <dbReference type="Google" id="ProtNLM"/>
    </source>
</evidence>
<evidence type="ECO:0000256" key="1">
    <source>
        <dbReference type="SAM" id="SignalP"/>
    </source>
</evidence>
<reference evidence="2 3" key="1">
    <citation type="submission" date="2018-03" db="EMBL/GenBank/DDBJ databases">
        <title>Genomic Encyclopedia of Archaeal and Bacterial Type Strains, Phase II (KMG-II): from individual species to whole genera.</title>
        <authorList>
            <person name="Goeker M."/>
        </authorList>
    </citation>
    <scope>NUCLEOTIDE SEQUENCE [LARGE SCALE GENOMIC DNA]</scope>
    <source>
        <strain evidence="2 3">DSM 29057</strain>
    </source>
</reference>
<gene>
    <name evidence="2" type="ORF">CLV60_10354</name>
</gene>
<feature type="chain" id="PRO_5015197535" description="Secreted protein (Por secretion system target)" evidence="1">
    <location>
        <begin position="23"/>
        <end position="130"/>
    </location>
</feature>
<dbReference type="EMBL" id="PYAS01000003">
    <property type="protein sequence ID" value="PSL31188.1"/>
    <property type="molecule type" value="Genomic_DNA"/>
</dbReference>
<proteinExistence type="predicted"/>
<evidence type="ECO:0000313" key="3">
    <source>
        <dbReference type="Proteomes" id="UP000241964"/>
    </source>
</evidence>
<accession>A0A2P8GB53</accession>